<proteinExistence type="predicted"/>
<protein>
    <submittedName>
        <fullName evidence="1">Uncharacterized protein</fullName>
    </submittedName>
</protein>
<dbReference type="EMBL" id="BARV01005874">
    <property type="protein sequence ID" value="GAI04595.1"/>
    <property type="molecule type" value="Genomic_DNA"/>
</dbReference>
<dbReference type="AlphaFoldDB" id="X1LQD4"/>
<gene>
    <name evidence="1" type="ORF">S06H3_11950</name>
</gene>
<reference evidence="1" key="1">
    <citation type="journal article" date="2014" name="Front. Microbiol.">
        <title>High frequency of phylogenetically diverse reductive dehalogenase-homologous genes in deep subseafloor sedimentary metagenomes.</title>
        <authorList>
            <person name="Kawai M."/>
            <person name="Futagami T."/>
            <person name="Toyoda A."/>
            <person name="Takaki Y."/>
            <person name="Nishi S."/>
            <person name="Hori S."/>
            <person name="Arai W."/>
            <person name="Tsubouchi T."/>
            <person name="Morono Y."/>
            <person name="Uchiyama I."/>
            <person name="Ito T."/>
            <person name="Fujiyama A."/>
            <person name="Inagaki F."/>
            <person name="Takami H."/>
        </authorList>
    </citation>
    <scope>NUCLEOTIDE SEQUENCE</scope>
    <source>
        <strain evidence="1">Expedition CK06-06</strain>
    </source>
</reference>
<evidence type="ECO:0000313" key="1">
    <source>
        <dbReference type="EMBL" id="GAI04595.1"/>
    </source>
</evidence>
<feature type="non-terminal residue" evidence="1">
    <location>
        <position position="42"/>
    </location>
</feature>
<comment type="caution">
    <text evidence="1">The sequence shown here is derived from an EMBL/GenBank/DDBJ whole genome shotgun (WGS) entry which is preliminary data.</text>
</comment>
<accession>X1LQD4</accession>
<organism evidence="1">
    <name type="scientific">marine sediment metagenome</name>
    <dbReference type="NCBI Taxonomy" id="412755"/>
    <lineage>
        <taxon>unclassified sequences</taxon>
        <taxon>metagenomes</taxon>
        <taxon>ecological metagenomes</taxon>
    </lineage>
</organism>
<sequence>MCSLGSIRKLISIEEIYRRIERRNSPQVFAQKPEEEQGNSKP</sequence>
<name>X1LQD4_9ZZZZ</name>